<dbReference type="AlphaFoldDB" id="A0A1I7RS59"/>
<sequence length="80" mass="8890">MTLSFKEGTKRFMVDSLQGRLSRKRKKLKQLAECSSLGNHAGLRANNVCNLGSETLSPFSEFQSSTQFPVVSDRLVICLP</sequence>
<reference evidence="2" key="1">
    <citation type="submission" date="2016-11" db="UniProtKB">
        <authorList>
            <consortium name="WormBaseParasite"/>
        </authorList>
    </citation>
    <scope>IDENTIFICATION</scope>
</reference>
<name>A0A1I7RS59_BURXY</name>
<dbReference type="WBParaSite" id="BXY_0356300.1">
    <property type="protein sequence ID" value="BXY_0356300.1"/>
    <property type="gene ID" value="BXY_0356300"/>
</dbReference>
<organism evidence="1 2">
    <name type="scientific">Bursaphelenchus xylophilus</name>
    <name type="common">Pinewood nematode worm</name>
    <name type="synonym">Aphelenchoides xylophilus</name>
    <dbReference type="NCBI Taxonomy" id="6326"/>
    <lineage>
        <taxon>Eukaryota</taxon>
        <taxon>Metazoa</taxon>
        <taxon>Ecdysozoa</taxon>
        <taxon>Nematoda</taxon>
        <taxon>Chromadorea</taxon>
        <taxon>Rhabditida</taxon>
        <taxon>Tylenchina</taxon>
        <taxon>Tylenchomorpha</taxon>
        <taxon>Aphelenchoidea</taxon>
        <taxon>Aphelenchoididae</taxon>
        <taxon>Bursaphelenchus</taxon>
    </lineage>
</organism>
<evidence type="ECO:0000313" key="2">
    <source>
        <dbReference type="WBParaSite" id="BXY_0356300.1"/>
    </source>
</evidence>
<protein>
    <submittedName>
        <fullName evidence="2">Ovule protein</fullName>
    </submittedName>
</protein>
<evidence type="ECO:0000313" key="1">
    <source>
        <dbReference type="Proteomes" id="UP000095284"/>
    </source>
</evidence>
<proteinExistence type="predicted"/>
<accession>A0A1I7RS59</accession>
<dbReference type="Proteomes" id="UP000095284">
    <property type="component" value="Unplaced"/>
</dbReference>